<accession>A0A371AR01</accession>
<comment type="function">
    <text evidence="2">Ferredoxins are iron-sulfur proteins that transfer electrons in a wide variety of metabolic reactions.</text>
</comment>
<dbReference type="Gene3D" id="3.40.50.360">
    <property type="match status" value="1"/>
</dbReference>
<sequence length="282" mass="32289">MIFKLIYSTSGGTTRCTTQLLEKVIKKDNHEVETINIGISPYREDYSLIVEKIKYADLVGFGSPAYHMNMFEPMLRLFKIIAEESKRTTFKFKTFFYLNYGGITSGKAFLINARLFNGMGIGFVGALKISAPHLNKNSSFPDENISQFVEEFYNKLNINNFAPIKSKDIETLLKPEKKRVNLIYPLAHIISNLRNIEININEDRCIKCGKCVHECPVAAIELNDKVHIDVKKCIHCYHCVVTCKINALTMDAEKLDKMICINKKILGQEKYLNQIYIPEIKS</sequence>
<dbReference type="Pfam" id="PF13237">
    <property type="entry name" value="Fer4_10"/>
    <property type="match status" value="1"/>
</dbReference>
<dbReference type="PANTHER" id="PTHR24960">
    <property type="entry name" value="PHOTOSYSTEM I IRON-SULFUR CENTER-RELATED"/>
    <property type="match status" value="1"/>
</dbReference>
<evidence type="ECO:0000313" key="10">
    <source>
        <dbReference type="Proteomes" id="UP000255036"/>
    </source>
</evidence>
<dbReference type="InterPro" id="IPR017896">
    <property type="entry name" value="4Fe4S_Fe-S-bd"/>
</dbReference>
<proteinExistence type="predicted"/>
<dbReference type="PANTHER" id="PTHR24960:SF79">
    <property type="entry name" value="PHOTOSYSTEM I IRON-SULFUR CENTER"/>
    <property type="match status" value="1"/>
</dbReference>
<organism evidence="9 10">
    <name type="scientific">Anaerosacchariphilus polymeriproducens</name>
    <dbReference type="NCBI Taxonomy" id="1812858"/>
    <lineage>
        <taxon>Bacteria</taxon>
        <taxon>Bacillati</taxon>
        <taxon>Bacillota</taxon>
        <taxon>Clostridia</taxon>
        <taxon>Lachnospirales</taxon>
        <taxon>Lachnospiraceae</taxon>
        <taxon>Anaerosacchariphilus</taxon>
    </lineage>
</organism>
<dbReference type="GO" id="GO:0046872">
    <property type="term" value="F:metal ion binding"/>
    <property type="evidence" value="ECO:0007669"/>
    <property type="project" value="UniProtKB-KW"/>
</dbReference>
<dbReference type="PROSITE" id="PS51379">
    <property type="entry name" value="4FE4S_FER_2"/>
    <property type="match status" value="2"/>
</dbReference>
<dbReference type="PROSITE" id="PS00198">
    <property type="entry name" value="4FE4S_FER_1"/>
    <property type="match status" value="1"/>
</dbReference>
<gene>
    <name evidence="9" type="ORF">DWV06_15855</name>
</gene>
<protein>
    <recommendedName>
        <fullName evidence="3">Ferredoxin</fullName>
    </recommendedName>
</protein>
<dbReference type="InterPro" id="IPR017900">
    <property type="entry name" value="4Fe4S_Fe_S_CS"/>
</dbReference>
<dbReference type="SUPFAM" id="SSF54862">
    <property type="entry name" value="4Fe-4S ferredoxins"/>
    <property type="match status" value="1"/>
</dbReference>
<evidence type="ECO:0000256" key="4">
    <source>
        <dbReference type="ARBA" id="ARBA00022485"/>
    </source>
</evidence>
<evidence type="ECO:0000256" key="2">
    <source>
        <dbReference type="ARBA" id="ARBA00003532"/>
    </source>
</evidence>
<evidence type="ECO:0000256" key="7">
    <source>
        <dbReference type="ARBA" id="ARBA00023014"/>
    </source>
</evidence>
<keyword evidence="5" id="KW-0479">Metal-binding</keyword>
<feature type="domain" description="4Fe-4S ferredoxin-type" evidence="8">
    <location>
        <begin position="196"/>
        <end position="225"/>
    </location>
</feature>
<comment type="caution">
    <text evidence="9">The sequence shown here is derived from an EMBL/GenBank/DDBJ whole genome shotgun (WGS) entry which is preliminary data.</text>
</comment>
<name>A0A371AR01_9FIRM</name>
<reference evidence="9 10" key="1">
    <citation type="submission" date="2018-07" db="EMBL/GenBank/DDBJ databases">
        <title>Anaerosacharophilus polymeroproducens gen. nov. sp. nov., an anaerobic bacterium isolated from salt field.</title>
        <authorList>
            <person name="Kim W."/>
            <person name="Yang S.-H."/>
            <person name="Oh J."/>
            <person name="Lee J.-H."/>
            <person name="Kwon K.K."/>
        </authorList>
    </citation>
    <scope>NUCLEOTIDE SEQUENCE [LARGE SCALE GENOMIC DNA]</scope>
    <source>
        <strain evidence="9 10">MCWD5</strain>
    </source>
</reference>
<dbReference type="Proteomes" id="UP000255036">
    <property type="component" value="Unassembled WGS sequence"/>
</dbReference>
<keyword evidence="6" id="KW-0408">Iron</keyword>
<evidence type="ECO:0000256" key="5">
    <source>
        <dbReference type="ARBA" id="ARBA00022723"/>
    </source>
</evidence>
<evidence type="ECO:0000256" key="3">
    <source>
        <dbReference type="ARBA" id="ARBA00013529"/>
    </source>
</evidence>
<comment type="cofactor">
    <cofactor evidence="1">
        <name>[4Fe-4S] cluster</name>
        <dbReference type="ChEBI" id="CHEBI:49883"/>
    </cofactor>
</comment>
<evidence type="ECO:0000259" key="8">
    <source>
        <dbReference type="PROSITE" id="PS51379"/>
    </source>
</evidence>
<dbReference type="OrthoDB" id="9807879at2"/>
<feature type="domain" description="4Fe-4S ferredoxin-type" evidence="8">
    <location>
        <begin position="226"/>
        <end position="253"/>
    </location>
</feature>
<evidence type="ECO:0000256" key="1">
    <source>
        <dbReference type="ARBA" id="ARBA00001966"/>
    </source>
</evidence>
<keyword evidence="7" id="KW-0411">Iron-sulfur</keyword>
<dbReference type="EMBL" id="QRCT01000050">
    <property type="protein sequence ID" value="RDU22006.1"/>
    <property type="molecule type" value="Genomic_DNA"/>
</dbReference>
<dbReference type="GO" id="GO:0051539">
    <property type="term" value="F:4 iron, 4 sulfur cluster binding"/>
    <property type="evidence" value="ECO:0007669"/>
    <property type="project" value="UniProtKB-KW"/>
</dbReference>
<dbReference type="Gene3D" id="3.30.70.20">
    <property type="match status" value="1"/>
</dbReference>
<keyword evidence="10" id="KW-1185">Reference proteome</keyword>
<dbReference type="SUPFAM" id="SSF52218">
    <property type="entry name" value="Flavoproteins"/>
    <property type="match status" value="1"/>
</dbReference>
<dbReference type="RefSeq" id="WP_115483169.1">
    <property type="nucleotide sequence ID" value="NZ_QRCT01000050.1"/>
</dbReference>
<evidence type="ECO:0000313" key="9">
    <source>
        <dbReference type="EMBL" id="RDU22006.1"/>
    </source>
</evidence>
<dbReference type="InterPro" id="IPR050157">
    <property type="entry name" value="PSI_iron-sulfur_center"/>
</dbReference>
<dbReference type="InterPro" id="IPR029039">
    <property type="entry name" value="Flavoprotein-like_sf"/>
</dbReference>
<evidence type="ECO:0000256" key="6">
    <source>
        <dbReference type="ARBA" id="ARBA00023004"/>
    </source>
</evidence>
<keyword evidence="4" id="KW-0004">4Fe-4S</keyword>
<dbReference type="AlphaFoldDB" id="A0A371AR01"/>